<protein>
    <submittedName>
        <fullName evidence="1">Uncharacterized protein</fullName>
    </submittedName>
</protein>
<reference evidence="1" key="1">
    <citation type="submission" date="2020-03" db="EMBL/GenBank/DDBJ databases">
        <authorList>
            <person name="Weist P."/>
        </authorList>
    </citation>
    <scope>NUCLEOTIDE SEQUENCE</scope>
</reference>
<proteinExistence type="predicted"/>
<name>A0A9N7VV93_PLEPL</name>
<evidence type="ECO:0000313" key="2">
    <source>
        <dbReference type="Proteomes" id="UP001153269"/>
    </source>
</evidence>
<keyword evidence="2" id="KW-1185">Reference proteome</keyword>
<comment type="caution">
    <text evidence="1">The sequence shown here is derived from an EMBL/GenBank/DDBJ whole genome shotgun (WGS) entry which is preliminary data.</text>
</comment>
<dbReference type="Proteomes" id="UP001153269">
    <property type="component" value="Unassembled WGS sequence"/>
</dbReference>
<dbReference type="AlphaFoldDB" id="A0A9N7VV93"/>
<evidence type="ECO:0000313" key="1">
    <source>
        <dbReference type="EMBL" id="CAB1459997.1"/>
    </source>
</evidence>
<organism evidence="1 2">
    <name type="scientific">Pleuronectes platessa</name>
    <name type="common">European plaice</name>
    <dbReference type="NCBI Taxonomy" id="8262"/>
    <lineage>
        <taxon>Eukaryota</taxon>
        <taxon>Metazoa</taxon>
        <taxon>Chordata</taxon>
        <taxon>Craniata</taxon>
        <taxon>Vertebrata</taxon>
        <taxon>Euteleostomi</taxon>
        <taxon>Actinopterygii</taxon>
        <taxon>Neopterygii</taxon>
        <taxon>Teleostei</taxon>
        <taxon>Neoteleostei</taxon>
        <taxon>Acanthomorphata</taxon>
        <taxon>Carangaria</taxon>
        <taxon>Pleuronectiformes</taxon>
        <taxon>Pleuronectoidei</taxon>
        <taxon>Pleuronectidae</taxon>
        <taxon>Pleuronectes</taxon>
    </lineage>
</organism>
<gene>
    <name evidence="1" type="ORF">PLEPLA_LOCUS47834</name>
</gene>
<dbReference type="EMBL" id="CADEAL010004456">
    <property type="protein sequence ID" value="CAB1459997.1"/>
    <property type="molecule type" value="Genomic_DNA"/>
</dbReference>
<accession>A0A9N7VV93</accession>
<sequence length="110" mass="12578">MHRNHLSDSPGRESKRVIQVDVFVCIVSVRLLFFILRAPPKHLRRIYGLQCTYESSTWAGLRERKTRRSPFGVLFVTVTWTAEKLLHGGCLETLELVELGLSLRADHASC</sequence>